<dbReference type="PANTHER" id="PTHR33606:SF3">
    <property type="entry name" value="PROTEIN YCII"/>
    <property type="match status" value="1"/>
</dbReference>
<evidence type="ECO:0000313" key="3">
    <source>
        <dbReference type="EMBL" id="ACK80429.1"/>
    </source>
</evidence>
<evidence type="ECO:0000259" key="2">
    <source>
        <dbReference type="Pfam" id="PF03795"/>
    </source>
</evidence>
<name>B7J5W2_ACIF2</name>
<dbReference type="SUPFAM" id="SSF54909">
    <property type="entry name" value="Dimeric alpha+beta barrel"/>
    <property type="match status" value="1"/>
</dbReference>
<feature type="domain" description="YCII-related" evidence="2">
    <location>
        <begin position="10"/>
        <end position="103"/>
    </location>
</feature>
<dbReference type="Pfam" id="PF03795">
    <property type="entry name" value="YCII"/>
    <property type="match status" value="1"/>
</dbReference>
<gene>
    <name evidence="3" type="ordered locus">AFE_0666</name>
</gene>
<organism evidence="3 4">
    <name type="scientific">Acidithiobacillus ferrooxidans (strain ATCC 23270 / DSM 14882 / CIP 104768 / NCIMB 8455)</name>
    <name type="common">Ferrobacillus ferrooxidans (strain ATCC 23270)</name>
    <dbReference type="NCBI Taxonomy" id="243159"/>
    <lineage>
        <taxon>Bacteria</taxon>
        <taxon>Pseudomonadati</taxon>
        <taxon>Pseudomonadota</taxon>
        <taxon>Acidithiobacillia</taxon>
        <taxon>Acidithiobacillales</taxon>
        <taxon>Acidithiobacillaceae</taxon>
        <taxon>Acidithiobacillus</taxon>
    </lineage>
</organism>
<evidence type="ECO:0000313" key="4">
    <source>
        <dbReference type="Proteomes" id="UP000001362"/>
    </source>
</evidence>
<dbReference type="HOGENOM" id="CLU_110355_3_0_6"/>
<accession>B7J5W2</accession>
<proteinExistence type="inferred from homology"/>
<dbReference type="NCBIfam" id="NF008473">
    <property type="entry name" value="PRK11370.1"/>
    <property type="match status" value="1"/>
</dbReference>
<sequence>MHLTNRKRFMYYCIIGTDNADSLGKRQAARGDHLARLHQLQSEGRLLTAGPFPAIDSEEPGEAGFTGSLIIARFDSLEDAHTWAAAEPYLSAGVYADVSVRPYKGVFLP</sequence>
<dbReference type="AlphaFoldDB" id="B7J5W2"/>
<reference evidence="3 4" key="1">
    <citation type="journal article" date="2008" name="BMC Genomics">
        <title>Acidithiobacillus ferrooxidans metabolism: from genome sequence to industrial applications.</title>
        <authorList>
            <person name="Valdes J."/>
            <person name="Pedroso I."/>
            <person name="Quatrini R."/>
            <person name="Dodson R.J."/>
            <person name="Tettelin H."/>
            <person name="Blake R.II."/>
            <person name="Eisen J.A."/>
            <person name="Holmes D.S."/>
        </authorList>
    </citation>
    <scope>NUCLEOTIDE SEQUENCE [LARGE SCALE GENOMIC DNA]</scope>
    <source>
        <strain evidence="4">ATCC 23270 / DSM 14882 / CIP 104768 / NCIMB 8455</strain>
    </source>
</reference>
<dbReference type="STRING" id="243159.AFE_0666"/>
<dbReference type="InterPro" id="IPR005545">
    <property type="entry name" value="YCII"/>
</dbReference>
<dbReference type="KEGG" id="afr:AFE_0666"/>
<dbReference type="PANTHER" id="PTHR33606">
    <property type="entry name" value="PROTEIN YCII"/>
    <property type="match status" value="1"/>
</dbReference>
<dbReference type="EMBL" id="CP001219">
    <property type="protein sequence ID" value="ACK80429.1"/>
    <property type="molecule type" value="Genomic_DNA"/>
</dbReference>
<evidence type="ECO:0000256" key="1">
    <source>
        <dbReference type="ARBA" id="ARBA00007689"/>
    </source>
</evidence>
<dbReference type="InterPro" id="IPR051807">
    <property type="entry name" value="Sec-metab_biosynth-assoc"/>
</dbReference>
<dbReference type="eggNOG" id="COG2350">
    <property type="taxonomic scope" value="Bacteria"/>
</dbReference>
<comment type="similarity">
    <text evidence="1">Belongs to the YciI family.</text>
</comment>
<dbReference type="InterPro" id="IPR011008">
    <property type="entry name" value="Dimeric_a/b-barrel"/>
</dbReference>
<dbReference type="Gene3D" id="3.30.70.1060">
    <property type="entry name" value="Dimeric alpha+beta barrel"/>
    <property type="match status" value="1"/>
</dbReference>
<dbReference type="PaxDb" id="243159-AFE_0666"/>
<keyword evidence="4" id="KW-1185">Reference proteome</keyword>
<dbReference type="Proteomes" id="UP000001362">
    <property type="component" value="Chromosome"/>
</dbReference>
<protein>
    <submittedName>
        <fullName evidence="3">YCII-related domain protein</fullName>
    </submittedName>
</protein>